<dbReference type="NCBIfam" id="NF037995">
    <property type="entry name" value="TRAP_S1"/>
    <property type="match status" value="1"/>
</dbReference>
<dbReference type="PIRSF" id="PIRSF006470">
    <property type="entry name" value="DctB"/>
    <property type="match status" value="1"/>
</dbReference>
<dbReference type="Proteomes" id="UP000273643">
    <property type="component" value="Unassembled WGS sequence"/>
</dbReference>
<keyword evidence="2" id="KW-0675">Receptor</keyword>
<dbReference type="GO" id="GO:0030246">
    <property type="term" value="F:carbohydrate binding"/>
    <property type="evidence" value="ECO:0007669"/>
    <property type="project" value="TreeGrafter"/>
</dbReference>
<organism evidence="2 3">
    <name type="scientific">Marinimicrobium koreense</name>
    <dbReference type="NCBI Taxonomy" id="306545"/>
    <lineage>
        <taxon>Bacteria</taxon>
        <taxon>Pseudomonadati</taxon>
        <taxon>Pseudomonadota</taxon>
        <taxon>Gammaproteobacteria</taxon>
        <taxon>Cellvibrionales</taxon>
        <taxon>Cellvibrionaceae</taxon>
        <taxon>Marinimicrobium</taxon>
    </lineage>
</organism>
<dbReference type="Gene3D" id="3.40.190.170">
    <property type="entry name" value="Bacterial extracellular solute-binding protein, family 7"/>
    <property type="match status" value="1"/>
</dbReference>
<gene>
    <name evidence="2" type="ORF">EDC38_0295</name>
</gene>
<evidence type="ECO:0000313" key="3">
    <source>
        <dbReference type="Proteomes" id="UP000273643"/>
    </source>
</evidence>
<dbReference type="InterPro" id="IPR004682">
    <property type="entry name" value="TRAP_DctP"/>
</dbReference>
<dbReference type="InterPro" id="IPR018389">
    <property type="entry name" value="DctP_fam"/>
</dbReference>
<dbReference type="Pfam" id="PF03480">
    <property type="entry name" value="DctP"/>
    <property type="match status" value="1"/>
</dbReference>
<reference evidence="2 3" key="1">
    <citation type="submission" date="2018-11" db="EMBL/GenBank/DDBJ databases">
        <title>Genomic Encyclopedia of Type Strains, Phase IV (KMG-IV): sequencing the most valuable type-strain genomes for metagenomic binning, comparative biology and taxonomic classification.</title>
        <authorList>
            <person name="Goeker M."/>
        </authorList>
    </citation>
    <scope>NUCLEOTIDE SEQUENCE [LARGE SCALE GENOMIC DNA]</scope>
    <source>
        <strain evidence="2 3">DSM 16974</strain>
    </source>
</reference>
<dbReference type="InterPro" id="IPR038404">
    <property type="entry name" value="TRAP_DctP_sf"/>
</dbReference>
<keyword evidence="1" id="KW-0732">Signal</keyword>
<dbReference type="GO" id="GO:0055085">
    <property type="term" value="P:transmembrane transport"/>
    <property type="evidence" value="ECO:0007669"/>
    <property type="project" value="InterPro"/>
</dbReference>
<dbReference type="NCBIfam" id="TIGR00787">
    <property type="entry name" value="dctP"/>
    <property type="match status" value="1"/>
</dbReference>
<keyword evidence="3" id="KW-1185">Reference proteome</keyword>
<dbReference type="GO" id="GO:0030288">
    <property type="term" value="C:outer membrane-bounded periplasmic space"/>
    <property type="evidence" value="ECO:0007669"/>
    <property type="project" value="InterPro"/>
</dbReference>
<dbReference type="EMBL" id="RJUK01000001">
    <property type="protein sequence ID" value="ROQ19709.1"/>
    <property type="molecule type" value="Genomic_DNA"/>
</dbReference>
<dbReference type="AlphaFoldDB" id="A0A3N1NV21"/>
<dbReference type="PANTHER" id="PTHR33376:SF2">
    <property type="entry name" value="DICARBOXYLATE-BINDING PERIPLASMIC PROTEIN"/>
    <property type="match status" value="1"/>
</dbReference>
<dbReference type="SUPFAM" id="SSF53850">
    <property type="entry name" value="Periplasmic binding protein-like II"/>
    <property type="match status" value="1"/>
</dbReference>
<dbReference type="RefSeq" id="WP_123637020.1">
    <property type="nucleotide sequence ID" value="NZ_RJUK01000001.1"/>
</dbReference>
<dbReference type="PANTHER" id="PTHR33376">
    <property type="match status" value="1"/>
</dbReference>
<evidence type="ECO:0000313" key="2">
    <source>
        <dbReference type="EMBL" id="ROQ19709.1"/>
    </source>
</evidence>
<protein>
    <submittedName>
        <fullName evidence="2">Tripartite ATP-independent transporter DctP family solute receptor</fullName>
    </submittedName>
</protein>
<evidence type="ECO:0000256" key="1">
    <source>
        <dbReference type="ARBA" id="ARBA00022729"/>
    </source>
</evidence>
<proteinExistence type="predicted"/>
<dbReference type="OrthoDB" id="9771186at2"/>
<sequence length="344" mass="38242">MTARPPLSRALKALCVGIIALLAVAVIAASGIFSGATRGTTLFIAYAQNSQPVIDALHLLGRRIEEKTGGEVKVRFFPDSQLGGERELVELLQVGAVDITKVSAGLMESFSPIYGVFSMPFLFEDTGHFYRVMDNPDIMQPIYASTRQNGFVGMGYYDSGSRNFYVKDDPIRSVEDLEGRKIRVMQSEAAIEMMRLLGAVPVAMGQAEVYTAMQQGILDGAENNEFALTIARHAEIAKHYTYTMHTRIPDVVVISNMTLNKLNDEQTAAVYEAMAESIAFQKQAWNEAVAETRELAIDEFGVNFIDVKLAPFREAVEPMYEALKQYPEQYSLYREIRSTADETE</sequence>
<name>A0A3N1NV21_9GAMM</name>
<dbReference type="CDD" id="cd13671">
    <property type="entry name" value="PBP2_TRAP_SBP_like_3"/>
    <property type="match status" value="1"/>
</dbReference>
<comment type="caution">
    <text evidence="2">The sequence shown here is derived from an EMBL/GenBank/DDBJ whole genome shotgun (WGS) entry which is preliminary data.</text>
</comment>
<accession>A0A3N1NV21</accession>